<dbReference type="SMART" id="SM01178">
    <property type="entry name" value="DUF4217"/>
    <property type="match status" value="1"/>
</dbReference>
<dbReference type="OrthoDB" id="7396459at2759"/>
<keyword evidence="5 12" id="KW-0378">Hydrolase</keyword>
<dbReference type="InterPro" id="IPR000629">
    <property type="entry name" value="RNA-helicase_DEAD-box_CS"/>
</dbReference>
<dbReference type="Pfam" id="PF23681">
    <property type="entry name" value="CTT_SPB4"/>
    <property type="match status" value="1"/>
</dbReference>
<keyword evidence="2" id="KW-0690">Ribosome biogenesis</keyword>
<gene>
    <name evidence="17" type="primary">Piso0_000207</name>
    <name evidence="17" type="ORF">GNLVRS01_PISO0B04423g</name>
</gene>
<evidence type="ECO:0000256" key="2">
    <source>
        <dbReference type="ARBA" id="ARBA00022517"/>
    </source>
</evidence>
<evidence type="ECO:0000259" key="16">
    <source>
        <dbReference type="PROSITE" id="PS51194"/>
    </source>
</evidence>
<evidence type="ECO:0000256" key="14">
    <source>
        <dbReference type="SAM" id="MobiDB-lite"/>
    </source>
</evidence>
<dbReference type="CDD" id="cd17960">
    <property type="entry name" value="DEADc_DDX55"/>
    <property type="match status" value="1"/>
</dbReference>
<feature type="compositionally biased region" description="Basic and acidic residues" evidence="14">
    <location>
        <begin position="541"/>
        <end position="561"/>
    </location>
</feature>
<accession>G8YTD3</accession>
<keyword evidence="3" id="KW-0698">rRNA processing</keyword>
<dbReference type="InterPro" id="IPR001650">
    <property type="entry name" value="Helicase_C-like"/>
</dbReference>
<reference evidence="17 18" key="1">
    <citation type="journal article" date="2012" name="G3 (Bethesda)">
        <title>Pichia sorbitophila, an interspecies yeast hybrid reveals early steps of genome resolution following polyploidization.</title>
        <authorList>
            <person name="Leh Louis V."/>
            <person name="Despons L."/>
            <person name="Friedrich A."/>
            <person name="Martin T."/>
            <person name="Durrens P."/>
            <person name="Casaregola S."/>
            <person name="Neuveglise C."/>
            <person name="Fairhead C."/>
            <person name="Marck C."/>
            <person name="Cruz J.A."/>
            <person name="Straub M.L."/>
            <person name="Kugler V."/>
            <person name="Sacerdot C."/>
            <person name="Uzunov Z."/>
            <person name="Thierry A."/>
            <person name="Weiss S."/>
            <person name="Bleykasten C."/>
            <person name="De Montigny J."/>
            <person name="Jacques N."/>
            <person name="Jung P."/>
            <person name="Lemaire M."/>
            <person name="Mallet S."/>
            <person name="Morel G."/>
            <person name="Richard G.F."/>
            <person name="Sarkar A."/>
            <person name="Savel G."/>
            <person name="Schacherer J."/>
            <person name="Seret M.L."/>
            <person name="Talla E."/>
            <person name="Samson G."/>
            <person name="Jubin C."/>
            <person name="Poulain J."/>
            <person name="Vacherie B."/>
            <person name="Barbe V."/>
            <person name="Pelletier E."/>
            <person name="Sherman D.J."/>
            <person name="Westhof E."/>
            <person name="Weissenbach J."/>
            <person name="Baret P.V."/>
            <person name="Wincker P."/>
            <person name="Gaillardin C."/>
            <person name="Dujon B."/>
            <person name="Souciet J.L."/>
        </authorList>
    </citation>
    <scope>NUCLEOTIDE SEQUENCE [LARGE SCALE GENOMIC DNA]</scope>
    <source>
        <strain evidence="18">ATCC MYA-4447 / BCRC 22081 / CBS 7064 / NBRC 10061 / NRRL Y-12695</strain>
    </source>
</reference>
<dbReference type="PROSITE" id="PS00039">
    <property type="entry name" value="DEAD_ATP_HELICASE"/>
    <property type="match status" value="1"/>
</dbReference>
<organism evidence="17 18">
    <name type="scientific">Pichia sorbitophila (strain ATCC MYA-4447 / BCRC 22081 / CBS 7064 / NBRC 10061 / NRRL Y-12695)</name>
    <name type="common">Hybrid yeast</name>
    <dbReference type="NCBI Taxonomy" id="559304"/>
    <lineage>
        <taxon>Eukaryota</taxon>
        <taxon>Fungi</taxon>
        <taxon>Dikarya</taxon>
        <taxon>Ascomycota</taxon>
        <taxon>Saccharomycotina</taxon>
        <taxon>Pichiomycetes</taxon>
        <taxon>Debaryomycetaceae</taxon>
        <taxon>Millerozyma</taxon>
    </lineage>
</organism>
<dbReference type="InterPro" id="IPR025313">
    <property type="entry name" value="SPB4-like_CTE"/>
</dbReference>
<keyword evidence="8 13" id="KW-0694">RNA-binding</keyword>
<keyword evidence="4 12" id="KW-0547">Nucleotide-binding</keyword>
<dbReference type="GO" id="GO:0003724">
    <property type="term" value="F:RNA helicase activity"/>
    <property type="evidence" value="ECO:0007669"/>
    <property type="project" value="UniProtKB-EC"/>
</dbReference>
<evidence type="ECO:0000256" key="4">
    <source>
        <dbReference type="ARBA" id="ARBA00022741"/>
    </source>
</evidence>
<dbReference type="PANTHER" id="PTHR24031">
    <property type="entry name" value="RNA HELICASE"/>
    <property type="match status" value="1"/>
</dbReference>
<dbReference type="InterPro" id="IPR027417">
    <property type="entry name" value="P-loop_NTPase"/>
</dbReference>
<sequence>METVKGNLSWDKLEDVLDVWLKEAVKSLEHNAMTPVQASTIPLFCGNKDVVVEAVTGSGKTLSFVIPVLQKLSKRIYHKDEDGDALGALKPGHMFAIVLAPTRELANQIQTVIHGLLKFLPDEQIPIKTQLLIGSLSSVREDIEFFFKERPQILVGTPGRMLDFFSNQKVKTNSVEVVVLDEADKLLDFTFEKEVTTLLRLMPKQRRTGLFSATLSSASDKLFSTGITNPVKVSVKSNSIQKNAPKSLNIEYTLVNPEHKLTTFLHLLREKSFKKCISYFPTCISVKYFYLVLNRLIGKDSQIVFFSLHGQLNAKSRLKTLERFTEAEDGNKKYVLLTTDVAARGLDVPDVEEVIQLDPPTDPDFFLHRCGRTGRANNSGNALVMLNANSREIDYVDFMEVKGIHMAERAAPDVAETNRYERDLIRKFILEDRARHELAVRSYVAFVRYYSKHSATSIFRLSSLAYIAVAHMYGLLRLPKMPESKFIPNEEMPEDGWLGDAIDMDKYAYSDKQREEARLKNLEEEKTKKKNDAKKRKELKKKNEAWSTKNERKESKQERREKIRKKREAIEQKLMEESSSEDEQEDWKDMVRQNKKKKTDSKVVQHAFDDL</sequence>
<keyword evidence="9" id="KW-0175">Coiled coil</keyword>
<dbReference type="OMA" id="IQFEDHM"/>
<dbReference type="SMART" id="SM00490">
    <property type="entry name" value="HELICc"/>
    <property type="match status" value="1"/>
</dbReference>
<evidence type="ECO:0000256" key="1">
    <source>
        <dbReference type="ARBA" id="ARBA00004604"/>
    </source>
</evidence>
<dbReference type="Pfam" id="PF00270">
    <property type="entry name" value="DEAD"/>
    <property type="match status" value="1"/>
</dbReference>
<dbReference type="PROSITE" id="PS51194">
    <property type="entry name" value="HELICASE_CTER"/>
    <property type="match status" value="1"/>
</dbReference>
<comment type="subcellular location">
    <subcellularLocation>
        <location evidence="1">Nucleus</location>
        <location evidence="1">Nucleolus</location>
    </subcellularLocation>
</comment>
<evidence type="ECO:0000256" key="10">
    <source>
        <dbReference type="ARBA" id="ARBA00023242"/>
    </source>
</evidence>
<feature type="domain" description="Helicase ATP-binding" evidence="15">
    <location>
        <begin position="41"/>
        <end position="233"/>
    </location>
</feature>
<evidence type="ECO:0000256" key="3">
    <source>
        <dbReference type="ARBA" id="ARBA00022552"/>
    </source>
</evidence>
<dbReference type="HOGENOM" id="CLU_003041_26_4_1"/>
<dbReference type="GO" id="GO:0005730">
    <property type="term" value="C:nucleolus"/>
    <property type="evidence" value="ECO:0007669"/>
    <property type="project" value="UniProtKB-SubCell"/>
</dbReference>
<dbReference type="InterPro" id="IPR011545">
    <property type="entry name" value="DEAD/DEAH_box_helicase_dom"/>
</dbReference>
<dbReference type="Gene3D" id="3.40.50.300">
    <property type="entry name" value="P-loop containing nucleotide triphosphate hydrolases"/>
    <property type="match status" value="2"/>
</dbReference>
<dbReference type="GO" id="GO:0006364">
    <property type="term" value="P:rRNA processing"/>
    <property type="evidence" value="ECO:0007669"/>
    <property type="project" value="UniProtKB-KW"/>
</dbReference>
<dbReference type="SMART" id="SM00487">
    <property type="entry name" value="DEXDc"/>
    <property type="match status" value="1"/>
</dbReference>
<evidence type="ECO:0000256" key="5">
    <source>
        <dbReference type="ARBA" id="ARBA00022801"/>
    </source>
</evidence>
<evidence type="ECO:0000256" key="12">
    <source>
        <dbReference type="RuleBase" id="RU000492"/>
    </source>
</evidence>
<evidence type="ECO:0000313" key="17">
    <source>
        <dbReference type="EMBL" id="CCE73184.1"/>
    </source>
</evidence>
<dbReference type="eggNOG" id="KOG0345">
    <property type="taxonomic scope" value="Eukaryota"/>
</dbReference>
<dbReference type="GO" id="GO:0016887">
    <property type="term" value="F:ATP hydrolysis activity"/>
    <property type="evidence" value="ECO:0007669"/>
    <property type="project" value="RHEA"/>
</dbReference>
<dbReference type="CDD" id="cd18787">
    <property type="entry name" value="SF2_C_DEAD"/>
    <property type="match status" value="1"/>
</dbReference>
<feature type="region of interest" description="Disordered" evidence="14">
    <location>
        <begin position="522"/>
        <end position="611"/>
    </location>
</feature>
<dbReference type="InterPro" id="IPR014001">
    <property type="entry name" value="Helicase_ATP-bd"/>
</dbReference>
<dbReference type="Pfam" id="PF13959">
    <property type="entry name" value="CTE_SPB4"/>
    <property type="match status" value="1"/>
</dbReference>
<dbReference type="EMBL" id="FO082058">
    <property type="protein sequence ID" value="CCE73184.1"/>
    <property type="molecule type" value="Genomic_DNA"/>
</dbReference>
<keyword evidence="7 12" id="KW-0067">ATP-binding</keyword>
<comment type="function">
    <text evidence="13">RNA helicase.</text>
</comment>
<dbReference type="InterPro" id="IPR056330">
    <property type="entry name" value="CTT_SPB4"/>
</dbReference>
<name>G8YTD3_PICSO</name>
<dbReference type="PROSITE" id="PS51192">
    <property type="entry name" value="HELICASE_ATP_BIND_1"/>
    <property type="match status" value="1"/>
</dbReference>
<comment type="domain">
    <text evidence="13">The Q motif is unique to and characteristic of the DEAD box family of RNA helicases and controls ATP binding and hydrolysis.</text>
</comment>
<evidence type="ECO:0000259" key="15">
    <source>
        <dbReference type="PROSITE" id="PS51192"/>
    </source>
</evidence>
<feature type="compositionally biased region" description="Basic and acidic residues" evidence="14">
    <location>
        <begin position="600"/>
        <end position="611"/>
    </location>
</feature>
<dbReference type="Pfam" id="PF00271">
    <property type="entry name" value="Helicase_C"/>
    <property type="match status" value="1"/>
</dbReference>
<dbReference type="GO" id="GO:0005524">
    <property type="term" value="F:ATP binding"/>
    <property type="evidence" value="ECO:0007669"/>
    <property type="project" value="UniProtKB-UniRule"/>
</dbReference>
<evidence type="ECO:0000256" key="11">
    <source>
        <dbReference type="ARBA" id="ARBA00038002"/>
    </source>
</evidence>
<dbReference type="FunCoup" id="G8YTD3">
    <property type="interactions" value="2002"/>
</dbReference>
<dbReference type="EC" id="3.6.4.13" evidence="13"/>
<evidence type="ECO:0000256" key="9">
    <source>
        <dbReference type="ARBA" id="ARBA00023054"/>
    </source>
</evidence>
<keyword evidence="18" id="KW-1185">Reference proteome</keyword>
<evidence type="ECO:0000256" key="8">
    <source>
        <dbReference type="ARBA" id="ARBA00022884"/>
    </source>
</evidence>
<comment type="catalytic activity">
    <reaction evidence="13">
        <text>ATP + H2O = ADP + phosphate + H(+)</text>
        <dbReference type="Rhea" id="RHEA:13065"/>
        <dbReference type="ChEBI" id="CHEBI:15377"/>
        <dbReference type="ChEBI" id="CHEBI:15378"/>
        <dbReference type="ChEBI" id="CHEBI:30616"/>
        <dbReference type="ChEBI" id="CHEBI:43474"/>
        <dbReference type="ChEBI" id="CHEBI:456216"/>
        <dbReference type="EC" id="3.6.4.13"/>
    </reaction>
</comment>
<evidence type="ECO:0000313" key="18">
    <source>
        <dbReference type="Proteomes" id="UP000005222"/>
    </source>
</evidence>
<proteinExistence type="inferred from homology"/>
<feature type="compositionally biased region" description="Basic residues" evidence="14">
    <location>
        <begin position="528"/>
        <end position="540"/>
    </location>
</feature>
<dbReference type="Proteomes" id="UP000005222">
    <property type="component" value="Chromosome B"/>
</dbReference>
<dbReference type="InParanoid" id="G8YTD3"/>
<evidence type="ECO:0000256" key="13">
    <source>
        <dbReference type="RuleBase" id="RU365068"/>
    </source>
</evidence>
<dbReference type="AlphaFoldDB" id="G8YTD3"/>
<dbReference type="SUPFAM" id="SSF52540">
    <property type="entry name" value="P-loop containing nucleoside triphosphate hydrolases"/>
    <property type="match status" value="1"/>
</dbReference>
<comment type="similarity">
    <text evidence="11">Belongs to the DEAD box helicase family. DDX55/SPB4 subfamily.</text>
</comment>
<evidence type="ECO:0000256" key="7">
    <source>
        <dbReference type="ARBA" id="ARBA00022840"/>
    </source>
</evidence>
<protein>
    <recommendedName>
        <fullName evidence="13">ATP-dependent RNA helicase</fullName>
        <ecNumber evidence="13">3.6.4.13</ecNumber>
    </recommendedName>
</protein>
<keyword evidence="6 12" id="KW-0347">Helicase</keyword>
<keyword evidence="10" id="KW-0539">Nucleus</keyword>
<evidence type="ECO:0000256" key="6">
    <source>
        <dbReference type="ARBA" id="ARBA00022806"/>
    </source>
</evidence>
<dbReference type="STRING" id="559304.G8YTD3"/>
<dbReference type="GO" id="GO:0003723">
    <property type="term" value="F:RNA binding"/>
    <property type="evidence" value="ECO:0007669"/>
    <property type="project" value="UniProtKB-UniRule"/>
</dbReference>
<feature type="domain" description="Helicase C-terminal" evidence="16">
    <location>
        <begin position="260"/>
        <end position="425"/>
    </location>
</feature>